<dbReference type="PANTHER" id="PTHR34473">
    <property type="entry name" value="UPF0699 TRANSMEMBRANE PROTEIN YDBS"/>
    <property type="match status" value="1"/>
</dbReference>
<feature type="transmembrane region" description="Helical" evidence="2">
    <location>
        <begin position="389"/>
        <end position="410"/>
    </location>
</feature>
<evidence type="ECO:0000259" key="3">
    <source>
        <dbReference type="Pfam" id="PF03703"/>
    </source>
</evidence>
<evidence type="ECO:0000256" key="1">
    <source>
        <dbReference type="SAM" id="MobiDB-lite"/>
    </source>
</evidence>
<evidence type="ECO:0000313" key="5">
    <source>
        <dbReference type="Proteomes" id="UP000294746"/>
    </source>
</evidence>
<dbReference type="PANTHER" id="PTHR34473:SF2">
    <property type="entry name" value="UPF0699 TRANSMEMBRANE PROTEIN YDBT"/>
    <property type="match status" value="1"/>
</dbReference>
<evidence type="ECO:0000256" key="2">
    <source>
        <dbReference type="SAM" id="Phobius"/>
    </source>
</evidence>
<organism evidence="4 5">
    <name type="scientific">Baia soyae</name>
    <dbReference type="NCBI Taxonomy" id="1544746"/>
    <lineage>
        <taxon>Bacteria</taxon>
        <taxon>Bacillati</taxon>
        <taxon>Bacillota</taxon>
        <taxon>Bacilli</taxon>
        <taxon>Bacillales</taxon>
        <taxon>Thermoactinomycetaceae</taxon>
        <taxon>Baia</taxon>
    </lineage>
</organism>
<dbReference type="RefSeq" id="WP_165873690.1">
    <property type="nucleotide sequence ID" value="NZ_SLXV01000014.1"/>
</dbReference>
<dbReference type="PIRSF" id="PIRSF026631">
    <property type="entry name" value="UCP026631"/>
    <property type="match status" value="1"/>
</dbReference>
<dbReference type="InterPro" id="IPR014529">
    <property type="entry name" value="UCP026631"/>
</dbReference>
<reference evidence="4 5" key="1">
    <citation type="submission" date="2019-03" db="EMBL/GenBank/DDBJ databases">
        <title>Genomic Encyclopedia of Type Strains, Phase IV (KMG-IV): sequencing the most valuable type-strain genomes for metagenomic binning, comparative biology and taxonomic classification.</title>
        <authorList>
            <person name="Goeker M."/>
        </authorList>
    </citation>
    <scope>NUCLEOTIDE SEQUENCE [LARGE SCALE GENOMIC DNA]</scope>
    <source>
        <strain evidence="4 5">DSM 46831</strain>
    </source>
</reference>
<feature type="transmembrane region" description="Helical" evidence="2">
    <location>
        <begin position="234"/>
        <end position="256"/>
    </location>
</feature>
<feature type="domain" description="YdbS-like PH" evidence="3">
    <location>
        <begin position="56"/>
        <end position="134"/>
    </location>
</feature>
<gene>
    <name evidence="4" type="ORF">EDD57_11434</name>
</gene>
<dbReference type="Pfam" id="PF03703">
    <property type="entry name" value="bPH_2"/>
    <property type="match status" value="2"/>
</dbReference>
<proteinExistence type="predicted"/>
<keyword evidence="5" id="KW-1185">Reference proteome</keyword>
<accession>A0A4R2S9G3</accession>
<feature type="transmembrane region" description="Helical" evidence="2">
    <location>
        <begin position="177"/>
        <end position="197"/>
    </location>
</feature>
<dbReference type="Proteomes" id="UP000294746">
    <property type="component" value="Unassembled WGS sequence"/>
</dbReference>
<feature type="transmembrane region" description="Helical" evidence="2">
    <location>
        <begin position="36"/>
        <end position="54"/>
    </location>
</feature>
<feature type="transmembrane region" description="Helical" evidence="2">
    <location>
        <begin position="365"/>
        <end position="383"/>
    </location>
</feature>
<feature type="domain" description="YdbS-like PH" evidence="3">
    <location>
        <begin position="261"/>
        <end position="338"/>
    </location>
</feature>
<protein>
    <submittedName>
        <fullName evidence="4">Putative membrane protein YdbT with pleckstrin-like domain</fullName>
    </submittedName>
</protein>
<feature type="transmembrane region" description="Helical" evidence="2">
    <location>
        <begin position="12"/>
        <end position="30"/>
    </location>
</feature>
<sequence length="485" mass="55382">MQKLSKKAMILYIIKFFKDLIFPLIGIVVASFTTAWGLWGLLAVVAFALVLAVLDWKFTLYHVSDTDFHLYKGAFTKHKMVIAHSRIQTVDVTQSVIERLLGLTTLQIETPSGKGAEVKLVGLRLEAAEELKRKLLDEKAPISTVPSIEIQTDDSQSPDSHTDSSQKRIKSISSSELRLLSFSTFNIAVIFILWALFNRLSELLSDFQLGGFKQEVAQGVSQLFSGIDWTSQTMIMIEIFLAILVAWGGSALFTFIKFYRFQLTRLPSSFIIERGFFEKYRTSIQMKKIQAVRIVESPIRQLFGWVSIAVECTGKDDDNKEKDILFPFVRRANLEEFFSEYLPEFQTGVDVNLTRFSPIPLKKWIWLKVLISFAIAGGIYTFWLPSWQWTALIGIGISMGIVGYSWLCYLDGGYRLIGKTIVHRSRGISRVTEIVDGRSIQFKRIRQSPFYRKHNLVTWYTTLLTSKPIGIGHISHHEAEKFMEL</sequence>
<feature type="region of interest" description="Disordered" evidence="1">
    <location>
        <begin position="147"/>
        <end position="166"/>
    </location>
</feature>
<evidence type="ECO:0000313" key="4">
    <source>
        <dbReference type="EMBL" id="TCP69051.1"/>
    </source>
</evidence>
<keyword evidence="2" id="KW-1133">Transmembrane helix</keyword>
<feature type="compositionally biased region" description="Polar residues" evidence="1">
    <location>
        <begin position="147"/>
        <end position="159"/>
    </location>
</feature>
<dbReference type="AlphaFoldDB" id="A0A4R2S9G3"/>
<keyword evidence="2" id="KW-0812">Transmembrane</keyword>
<dbReference type="InterPro" id="IPR005182">
    <property type="entry name" value="YdbS-like_PH"/>
</dbReference>
<name>A0A4R2S9G3_9BACL</name>
<dbReference type="EMBL" id="SLXV01000014">
    <property type="protein sequence ID" value="TCP69051.1"/>
    <property type="molecule type" value="Genomic_DNA"/>
</dbReference>
<keyword evidence="2" id="KW-0472">Membrane</keyword>
<comment type="caution">
    <text evidence="4">The sequence shown here is derived from an EMBL/GenBank/DDBJ whole genome shotgun (WGS) entry which is preliminary data.</text>
</comment>